<reference evidence="3" key="1">
    <citation type="journal article" date="2005" name="Nature">
        <title>The map-based sequence of the rice genome.</title>
        <authorList>
            <consortium name="International rice genome sequencing project (IRGSP)"/>
            <person name="Matsumoto T."/>
            <person name="Wu J."/>
            <person name="Kanamori H."/>
            <person name="Katayose Y."/>
            <person name="Fujisawa M."/>
            <person name="Namiki N."/>
            <person name="Mizuno H."/>
            <person name="Yamamoto K."/>
            <person name="Antonio B.A."/>
            <person name="Baba T."/>
            <person name="Sakata K."/>
            <person name="Nagamura Y."/>
            <person name="Aoki H."/>
            <person name="Arikawa K."/>
            <person name="Arita K."/>
            <person name="Bito T."/>
            <person name="Chiden Y."/>
            <person name="Fujitsuka N."/>
            <person name="Fukunaka R."/>
            <person name="Hamada M."/>
            <person name="Harada C."/>
            <person name="Hayashi A."/>
            <person name="Hijishita S."/>
            <person name="Honda M."/>
            <person name="Hosokawa S."/>
            <person name="Ichikawa Y."/>
            <person name="Idonuma A."/>
            <person name="Iijima M."/>
            <person name="Ikeda M."/>
            <person name="Ikeno M."/>
            <person name="Ito K."/>
            <person name="Ito S."/>
            <person name="Ito T."/>
            <person name="Ito Y."/>
            <person name="Ito Y."/>
            <person name="Iwabuchi A."/>
            <person name="Kamiya K."/>
            <person name="Karasawa W."/>
            <person name="Kurita K."/>
            <person name="Katagiri S."/>
            <person name="Kikuta A."/>
            <person name="Kobayashi H."/>
            <person name="Kobayashi N."/>
            <person name="Machita K."/>
            <person name="Maehara T."/>
            <person name="Masukawa M."/>
            <person name="Mizubayashi T."/>
            <person name="Mukai Y."/>
            <person name="Nagasaki H."/>
            <person name="Nagata Y."/>
            <person name="Naito S."/>
            <person name="Nakashima M."/>
            <person name="Nakama Y."/>
            <person name="Nakamichi Y."/>
            <person name="Nakamura M."/>
            <person name="Meguro A."/>
            <person name="Negishi M."/>
            <person name="Ohta I."/>
            <person name="Ohta T."/>
            <person name="Okamoto M."/>
            <person name="Ono N."/>
            <person name="Saji S."/>
            <person name="Sakaguchi M."/>
            <person name="Sakai K."/>
            <person name="Shibata M."/>
            <person name="Shimokawa T."/>
            <person name="Song J."/>
            <person name="Takazaki Y."/>
            <person name="Terasawa K."/>
            <person name="Tsugane M."/>
            <person name="Tsuji K."/>
            <person name="Ueda S."/>
            <person name="Waki K."/>
            <person name="Yamagata H."/>
            <person name="Yamamoto M."/>
            <person name="Yamamoto S."/>
            <person name="Yamane H."/>
            <person name="Yoshiki S."/>
            <person name="Yoshihara R."/>
            <person name="Yukawa K."/>
            <person name="Zhong H."/>
            <person name="Yano M."/>
            <person name="Yuan Q."/>
            <person name="Ouyang S."/>
            <person name="Liu J."/>
            <person name="Jones K.M."/>
            <person name="Gansberger K."/>
            <person name="Moffat K."/>
            <person name="Hill J."/>
            <person name="Bera J."/>
            <person name="Fadrosh D."/>
            <person name="Jin S."/>
            <person name="Johri S."/>
            <person name="Kim M."/>
            <person name="Overton L."/>
            <person name="Reardon M."/>
            <person name="Tsitrin T."/>
            <person name="Vuong H."/>
            <person name="Weaver B."/>
            <person name="Ciecko A."/>
            <person name="Tallon L."/>
            <person name="Jackson J."/>
            <person name="Pai G."/>
            <person name="Aken S.V."/>
            <person name="Utterback T."/>
            <person name="Reidmuller S."/>
            <person name="Feldblyum T."/>
            <person name="Hsiao J."/>
            <person name="Zismann V."/>
            <person name="Iobst S."/>
            <person name="de Vazeille A.R."/>
            <person name="Buell C.R."/>
            <person name="Ying K."/>
            <person name="Li Y."/>
            <person name="Lu T."/>
            <person name="Huang Y."/>
            <person name="Zhao Q."/>
            <person name="Feng Q."/>
            <person name="Zhang L."/>
            <person name="Zhu J."/>
            <person name="Weng Q."/>
            <person name="Mu J."/>
            <person name="Lu Y."/>
            <person name="Fan D."/>
            <person name="Liu Y."/>
            <person name="Guan J."/>
            <person name="Zhang Y."/>
            <person name="Yu S."/>
            <person name="Liu X."/>
            <person name="Zhang Y."/>
            <person name="Hong G."/>
            <person name="Han B."/>
            <person name="Choisne N."/>
            <person name="Demange N."/>
            <person name="Orjeda G."/>
            <person name="Samain S."/>
            <person name="Cattolico L."/>
            <person name="Pelletier E."/>
            <person name="Couloux A."/>
            <person name="Segurens B."/>
            <person name="Wincker P."/>
            <person name="D'Hont A."/>
            <person name="Scarpelli C."/>
            <person name="Weissenbach J."/>
            <person name="Salanoubat M."/>
            <person name="Quetier F."/>
            <person name="Yu Y."/>
            <person name="Kim H.R."/>
            <person name="Rambo T."/>
            <person name="Currie J."/>
            <person name="Collura K."/>
            <person name="Luo M."/>
            <person name="Yang T."/>
            <person name="Ammiraju J.S.S."/>
            <person name="Engler F."/>
            <person name="Soderlund C."/>
            <person name="Wing R.A."/>
            <person name="Palmer L.E."/>
            <person name="de la Bastide M."/>
            <person name="Spiegel L."/>
            <person name="Nascimento L."/>
            <person name="Zutavern T."/>
            <person name="O'Shaughnessy A."/>
            <person name="Dike S."/>
            <person name="Dedhia N."/>
            <person name="Preston R."/>
            <person name="Balija V."/>
            <person name="McCombie W.R."/>
            <person name="Chow T."/>
            <person name="Chen H."/>
            <person name="Chung M."/>
            <person name="Chen C."/>
            <person name="Shaw J."/>
            <person name="Wu H."/>
            <person name="Hsiao K."/>
            <person name="Chao Y."/>
            <person name="Chu M."/>
            <person name="Cheng C."/>
            <person name="Hour A."/>
            <person name="Lee P."/>
            <person name="Lin S."/>
            <person name="Lin Y."/>
            <person name="Liou J."/>
            <person name="Liu S."/>
            <person name="Hsing Y."/>
            <person name="Raghuvanshi S."/>
            <person name="Mohanty A."/>
            <person name="Bharti A.K."/>
            <person name="Gaur A."/>
            <person name="Gupta V."/>
            <person name="Kumar D."/>
            <person name="Ravi V."/>
            <person name="Vij S."/>
            <person name="Kapur A."/>
            <person name="Khurana P."/>
            <person name="Khurana P."/>
            <person name="Khurana J.P."/>
            <person name="Tyagi A.K."/>
            <person name="Gaikwad K."/>
            <person name="Singh A."/>
            <person name="Dalal V."/>
            <person name="Srivastava S."/>
            <person name="Dixit A."/>
            <person name="Pal A.K."/>
            <person name="Ghazi I.A."/>
            <person name="Yadav M."/>
            <person name="Pandit A."/>
            <person name="Bhargava A."/>
            <person name="Sureshbabu K."/>
            <person name="Batra K."/>
            <person name="Sharma T.R."/>
            <person name="Mohapatra T."/>
            <person name="Singh N.K."/>
            <person name="Messing J."/>
            <person name="Nelson A.B."/>
            <person name="Fuks G."/>
            <person name="Kavchok S."/>
            <person name="Keizer G."/>
            <person name="Linton E."/>
            <person name="Llaca V."/>
            <person name="Song R."/>
            <person name="Tanyolac B."/>
            <person name="Young S."/>
            <person name="Ho-Il K."/>
            <person name="Hahn J.H."/>
            <person name="Sangsakoo G."/>
            <person name="Vanavichit A."/>
            <person name="de Mattos Luiz.A.T."/>
            <person name="Zimmer P.D."/>
            <person name="Malone G."/>
            <person name="Dellagostin O."/>
            <person name="de Oliveira A.C."/>
            <person name="Bevan M."/>
            <person name="Bancroft I."/>
            <person name="Minx P."/>
            <person name="Cordum H."/>
            <person name="Wilson R."/>
            <person name="Cheng Z."/>
            <person name="Jin W."/>
            <person name="Jiang J."/>
            <person name="Leong S.A."/>
            <person name="Iwama H."/>
            <person name="Gojobori T."/>
            <person name="Itoh T."/>
            <person name="Niimura Y."/>
            <person name="Fujii Y."/>
            <person name="Habara T."/>
            <person name="Sakai H."/>
            <person name="Sato Y."/>
            <person name="Wilson G."/>
            <person name="Kumar K."/>
            <person name="McCouch S."/>
            <person name="Juretic N."/>
            <person name="Hoen D."/>
            <person name="Wright S."/>
            <person name="Bruskiewich R."/>
            <person name="Bureau T."/>
            <person name="Miyao A."/>
            <person name="Hirochika H."/>
            <person name="Nishikawa T."/>
            <person name="Kadowaki K."/>
            <person name="Sugiura M."/>
            <person name="Burr B."/>
            <person name="Sasaki T."/>
        </authorList>
    </citation>
    <scope>NUCLEOTIDE SEQUENCE [LARGE SCALE GENOMIC DNA]</scope>
    <source>
        <strain evidence="3">cv. Nipponbare</strain>
    </source>
</reference>
<dbReference type="AlphaFoldDB" id="A0A0P0W2U7"/>
<reference evidence="2 3" key="3">
    <citation type="journal article" date="2013" name="Rice">
        <title>Improvement of the Oryza sativa Nipponbare reference genome using next generation sequence and optical map data.</title>
        <authorList>
            <person name="Kawahara Y."/>
            <person name="de la Bastide M."/>
            <person name="Hamilton J.P."/>
            <person name="Kanamori H."/>
            <person name="McCombie W.R."/>
            <person name="Ouyang S."/>
            <person name="Schwartz D.C."/>
            <person name="Tanaka T."/>
            <person name="Wu J."/>
            <person name="Zhou S."/>
            <person name="Childs K.L."/>
            <person name="Davidson R.M."/>
            <person name="Lin H."/>
            <person name="Quesada-Ocampo L."/>
            <person name="Vaillancourt B."/>
            <person name="Sakai H."/>
            <person name="Lee S.S."/>
            <person name="Kim J."/>
            <person name="Numa H."/>
            <person name="Itoh T."/>
            <person name="Buell C.R."/>
            <person name="Matsumoto T."/>
        </authorList>
    </citation>
    <scope>NUCLEOTIDE SEQUENCE [LARGE SCALE GENOMIC DNA]</scope>
    <source>
        <strain evidence="3">cv. Nipponbare</strain>
    </source>
</reference>
<name>A0A0P0W2U7_ORYSJ</name>
<protein>
    <submittedName>
        <fullName evidence="2">Os03g0741550 protein</fullName>
    </submittedName>
</protein>
<dbReference type="EMBL" id="AP014959">
    <property type="protein sequence ID" value="BAS86311.1"/>
    <property type="molecule type" value="Genomic_DNA"/>
</dbReference>
<evidence type="ECO:0000313" key="3">
    <source>
        <dbReference type="Proteomes" id="UP000059680"/>
    </source>
</evidence>
<proteinExistence type="predicted"/>
<sequence length="137" mass="15215">MPPDGRQGWLQRVEVPKQCELTERDHHGCTVVFLIELNNHVAHDMDKQCANCKGARRSTQCRWVEEKVESPESMWNLAGGAPPFESHRLPRTSSPRPPPPSFTTKTPRSTPTMTVSCWCCSRCSGAGGCLELSPSPL</sequence>
<keyword evidence="3" id="KW-1185">Reference proteome</keyword>
<evidence type="ECO:0000256" key="1">
    <source>
        <dbReference type="SAM" id="MobiDB-lite"/>
    </source>
</evidence>
<accession>A0A0P0W2U7</accession>
<organism evidence="2 3">
    <name type="scientific">Oryza sativa subsp. japonica</name>
    <name type="common">Rice</name>
    <dbReference type="NCBI Taxonomy" id="39947"/>
    <lineage>
        <taxon>Eukaryota</taxon>
        <taxon>Viridiplantae</taxon>
        <taxon>Streptophyta</taxon>
        <taxon>Embryophyta</taxon>
        <taxon>Tracheophyta</taxon>
        <taxon>Spermatophyta</taxon>
        <taxon>Magnoliopsida</taxon>
        <taxon>Liliopsida</taxon>
        <taxon>Poales</taxon>
        <taxon>Poaceae</taxon>
        <taxon>BOP clade</taxon>
        <taxon>Oryzoideae</taxon>
        <taxon>Oryzeae</taxon>
        <taxon>Oryzinae</taxon>
        <taxon>Oryza</taxon>
        <taxon>Oryza sativa</taxon>
    </lineage>
</organism>
<gene>
    <name evidence="2" type="ordered locus">Os03g0741550</name>
    <name evidence="2" type="ORF">OSNPB_030741550</name>
</gene>
<feature type="region of interest" description="Disordered" evidence="1">
    <location>
        <begin position="72"/>
        <end position="112"/>
    </location>
</feature>
<feature type="compositionally biased region" description="Low complexity" evidence="1">
    <location>
        <begin position="102"/>
        <end position="112"/>
    </location>
</feature>
<reference evidence="2 3" key="2">
    <citation type="journal article" date="2013" name="Plant Cell Physiol.">
        <title>Rice Annotation Project Database (RAP-DB): an integrative and interactive database for rice genomics.</title>
        <authorList>
            <person name="Sakai H."/>
            <person name="Lee S.S."/>
            <person name="Tanaka T."/>
            <person name="Numa H."/>
            <person name="Kim J."/>
            <person name="Kawahara Y."/>
            <person name="Wakimoto H."/>
            <person name="Yang C.C."/>
            <person name="Iwamoto M."/>
            <person name="Abe T."/>
            <person name="Yamada Y."/>
            <person name="Muto A."/>
            <person name="Inokuchi H."/>
            <person name="Ikemura T."/>
            <person name="Matsumoto T."/>
            <person name="Sasaki T."/>
            <person name="Itoh T."/>
        </authorList>
    </citation>
    <scope>NUCLEOTIDE SEQUENCE [LARGE SCALE GENOMIC DNA]</scope>
    <source>
        <strain evidence="3">cv. Nipponbare</strain>
    </source>
</reference>
<evidence type="ECO:0000313" key="2">
    <source>
        <dbReference type="EMBL" id="BAS86311.1"/>
    </source>
</evidence>
<dbReference type="Proteomes" id="UP000059680">
    <property type="component" value="Chromosome 3"/>
</dbReference>
<dbReference type="PaxDb" id="39947-A0A0P0W2U7"/>
<dbReference type="InParanoid" id="A0A0P0W2U7"/>